<dbReference type="AlphaFoldDB" id="A0A6V7ITH5"/>
<dbReference type="EMBL" id="CADCXW020000009">
    <property type="protein sequence ID" value="CAD1542958.1"/>
    <property type="molecule type" value="Genomic_DNA"/>
</dbReference>
<organism evidence="2">
    <name type="scientific">Bracon brevicornis</name>
    <dbReference type="NCBI Taxonomy" id="1563983"/>
    <lineage>
        <taxon>Eukaryota</taxon>
        <taxon>Metazoa</taxon>
        <taxon>Ecdysozoa</taxon>
        <taxon>Arthropoda</taxon>
        <taxon>Hexapoda</taxon>
        <taxon>Insecta</taxon>
        <taxon>Pterygota</taxon>
        <taxon>Neoptera</taxon>
        <taxon>Endopterygota</taxon>
        <taxon>Hymenoptera</taxon>
        <taxon>Apocrita</taxon>
        <taxon>Ichneumonoidea</taxon>
        <taxon>Braconidae</taxon>
        <taxon>Braconinae</taxon>
        <taxon>Bracon</taxon>
    </lineage>
</organism>
<accession>A0A6V7ITH5</accession>
<proteinExistence type="predicted"/>
<protein>
    <submittedName>
        <fullName evidence="2">Uncharacterized protein</fullName>
    </submittedName>
</protein>
<feature type="region of interest" description="Disordered" evidence="1">
    <location>
        <begin position="1"/>
        <end position="21"/>
    </location>
</feature>
<name>A0A6V7ITH5_9HYME</name>
<evidence type="ECO:0000256" key="1">
    <source>
        <dbReference type="SAM" id="MobiDB-lite"/>
    </source>
</evidence>
<sequence length="21" mass="2589">MEKQMPFAKDRKPHYTFEPAH</sequence>
<evidence type="ECO:0000313" key="2">
    <source>
        <dbReference type="EMBL" id="CAD1542958.1"/>
    </source>
</evidence>
<reference evidence="2" key="1">
    <citation type="submission" date="2020-07" db="EMBL/GenBank/DDBJ databases">
        <authorList>
            <person name="Ferguson B K."/>
        </authorList>
    </citation>
    <scope>NUCLEOTIDE SEQUENCE</scope>
    <source>
        <strain evidence="2">L06</strain>
    </source>
</reference>
<gene>
    <name evidence="2" type="ORF">BBRV_LOCUS33902</name>
</gene>